<feature type="domain" description="NAD(P)-binding" evidence="1">
    <location>
        <begin position="7"/>
        <end position="186"/>
    </location>
</feature>
<dbReference type="EMBL" id="JBHEZZ010000010">
    <property type="protein sequence ID" value="MFC1403424.1"/>
    <property type="molecule type" value="Genomic_DNA"/>
</dbReference>
<comment type="caution">
    <text evidence="2">The sequence shown here is derived from an EMBL/GenBank/DDBJ whole genome shotgun (WGS) entry which is preliminary data.</text>
</comment>
<protein>
    <submittedName>
        <fullName evidence="2">NAD(P)H-binding protein</fullName>
    </submittedName>
</protein>
<accession>A0ABV6UPN9</accession>
<evidence type="ECO:0000259" key="1">
    <source>
        <dbReference type="Pfam" id="PF13460"/>
    </source>
</evidence>
<name>A0ABV6UPN9_9ACTN</name>
<dbReference type="Proteomes" id="UP001592528">
    <property type="component" value="Unassembled WGS sequence"/>
</dbReference>
<dbReference type="Gene3D" id="3.90.25.10">
    <property type="entry name" value="UDP-galactose 4-epimerase, domain 1"/>
    <property type="match status" value="1"/>
</dbReference>
<dbReference type="SUPFAM" id="SSF51735">
    <property type="entry name" value="NAD(P)-binding Rossmann-fold domains"/>
    <property type="match status" value="1"/>
</dbReference>
<dbReference type="InterPro" id="IPR016040">
    <property type="entry name" value="NAD(P)-bd_dom"/>
</dbReference>
<dbReference type="RefSeq" id="WP_030255040.1">
    <property type="nucleotide sequence ID" value="NZ_JBHEZZ010000010.1"/>
</dbReference>
<reference evidence="2 3" key="1">
    <citation type="submission" date="2024-09" db="EMBL/GenBank/DDBJ databases">
        <authorList>
            <person name="Lee S.D."/>
        </authorList>
    </citation>
    <scope>NUCLEOTIDE SEQUENCE [LARGE SCALE GENOMIC DNA]</scope>
    <source>
        <strain evidence="2 3">N1-5</strain>
    </source>
</reference>
<dbReference type="Gene3D" id="3.40.50.720">
    <property type="entry name" value="NAD(P)-binding Rossmann-like Domain"/>
    <property type="match status" value="1"/>
</dbReference>
<dbReference type="Pfam" id="PF13460">
    <property type="entry name" value="NAD_binding_10"/>
    <property type="match status" value="1"/>
</dbReference>
<evidence type="ECO:0000313" key="2">
    <source>
        <dbReference type="EMBL" id="MFC1403424.1"/>
    </source>
</evidence>
<gene>
    <name evidence="2" type="ORF">ACEZDJ_19225</name>
</gene>
<keyword evidence="3" id="KW-1185">Reference proteome</keyword>
<organism evidence="2 3">
    <name type="scientific">Streptacidiphilus cavernicola</name>
    <dbReference type="NCBI Taxonomy" id="3342716"/>
    <lineage>
        <taxon>Bacteria</taxon>
        <taxon>Bacillati</taxon>
        <taxon>Actinomycetota</taxon>
        <taxon>Actinomycetes</taxon>
        <taxon>Kitasatosporales</taxon>
        <taxon>Streptomycetaceae</taxon>
        <taxon>Streptacidiphilus</taxon>
    </lineage>
</organism>
<sequence length="290" mass="30297">MSTVITGASGHLGRLVVDQLLAAGTPSAQIVATGRDVGRLADLARTGVSVRRADFADPTTLDEAFAGAEAMVLVSTTTVGQRFDNHRNAIDAARRAGVSRIVYTSIVNASTAEMALADEHRRTEDYLRDSGSAFVILRNGWYLENYTDQLPMITKYRALLGSAKDGLVSAAGRRDYAAAAAAVLTQDGHLGATYELGGTPFTLTELAATISDVLGTHVAYRDMPVADYTATLTAAGLPPEMAAAVADADAGLARGELFTAADDLVKLIGRPATTAHEAVQSAAATIDESR</sequence>
<evidence type="ECO:0000313" key="3">
    <source>
        <dbReference type="Proteomes" id="UP001592528"/>
    </source>
</evidence>
<dbReference type="PANTHER" id="PTHR47129">
    <property type="entry name" value="QUINONE OXIDOREDUCTASE 2"/>
    <property type="match status" value="1"/>
</dbReference>
<dbReference type="InterPro" id="IPR036291">
    <property type="entry name" value="NAD(P)-bd_dom_sf"/>
</dbReference>
<proteinExistence type="predicted"/>
<dbReference type="InterPro" id="IPR052718">
    <property type="entry name" value="NmrA-type_oxidoreductase"/>
</dbReference>
<dbReference type="PANTHER" id="PTHR47129:SF1">
    <property type="entry name" value="NMRA-LIKE DOMAIN-CONTAINING PROTEIN"/>
    <property type="match status" value="1"/>
</dbReference>